<comment type="caution">
    <text evidence="1">The sequence shown here is derived from an EMBL/GenBank/DDBJ whole genome shotgun (WGS) entry which is preliminary data.</text>
</comment>
<dbReference type="AlphaFoldDB" id="A0A9X9LSW2"/>
<sequence length="36" mass="3923">MSQPMQLLLISGLQPEDEADDYCTTAPSHGDSFHST</sequence>
<organism evidence="1 2">
    <name type="scientific">Gulo gulo</name>
    <name type="common">Wolverine</name>
    <name type="synonym">Gluton</name>
    <dbReference type="NCBI Taxonomy" id="48420"/>
    <lineage>
        <taxon>Eukaryota</taxon>
        <taxon>Metazoa</taxon>
        <taxon>Chordata</taxon>
        <taxon>Craniata</taxon>
        <taxon>Vertebrata</taxon>
        <taxon>Euteleostomi</taxon>
        <taxon>Mammalia</taxon>
        <taxon>Eutheria</taxon>
        <taxon>Laurasiatheria</taxon>
        <taxon>Carnivora</taxon>
        <taxon>Caniformia</taxon>
        <taxon>Musteloidea</taxon>
        <taxon>Mustelidae</taxon>
        <taxon>Guloninae</taxon>
        <taxon>Gulo</taxon>
    </lineage>
</organism>
<reference evidence="1 2" key="1">
    <citation type="submission" date="2018-10" db="EMBL/GenBank/DDBJ databases">
        <authorList>
            <person name="Ekblom R."/>
            <person name="Jareborg N."/>
        </authorList>
    </citation>
    <scope>NUCLEOTIDE SEQUENCE [LARGE SCALE GENOMIC DNA]</scope>
    <source>
        <tissue evidence="1">Muscle</tissue>
    </source>
</reference>
<accession>A0A9X9LSW2</accession>
<dbReference type="Proteomes" id="UP000269945">
    <property type="component" value="Unassembled WGS sequence"/>
</dbReference>
<evidence type="ECO:0000313" key="2">
    <source>
        <dbReference type="Proteomes" id="UP000269945"/>
    </source>
</evidence>
<proteinExistence type="predicted"/>
<protein>
    <submittedName>
        <fullName evidence="1">Uncharacterized protein</fullName>
    </submittedName>
</protein>
<evidence type="ECO:0000313" key="1">
    <source>
        <dbReference type="EMBL" id="VCW85454.1"/>
    </source>
</evidence>
<keyword evidence="2" id="KW-1185">Reference proteome</keyword>
<gene>
    <name evidence="1" type="ORF">BN2614_LOCUS1</name>
</gene>
<name>A0A9X9LSW2_GULGU</name>
<dbReference type="EMBL" id="CYRY02015466">
    <property type="protein sequence ID" value="VCW85454.1"/>
    <property type="molecule type" value="Genomic_DNA"/>
</dbReference>